<dbReference type="Proteomes" id="UP000243459">
    <property type="component" value="Chromosome 2"/>
</dbReference>
<keyword evidence="1" id="KW-0472">Membrane</keyword>
<evidence type="ECO:0000313" key="3">
    <source>
        <dbReference type="Proteomes" id="UP000243459"/>
    </source>
</evidence>
<dbReference type="AlphaFoldDB" id="A0A5P1FIK3"/>
<protein>
    <submittedName>
        <fullName evidence="2">Uncharacterized protein</fullName>
    </submittedName>
</protein>
<keyword evidence="1" id="KW-0812">Transmembrane</keyword>
<proteinExistence type="predicted"/>
<evidence type="ECO:0000256" key="1">
    <source>
        <dbReference type="SAM" id="Phobius"/>
    </source>
</evidence>
<dbReference type="Pfam" id="PF03140">
    <property type="entry name" value="DUF247"/>
    <property type="match status" value="1"/>
</dbReference>
<feature type="transmembrane region" description="Helical" evidence="1">
    <location>
        <begin position="20"/>
        <end position="43"/>
    </location>
</feature>
<evidence type="ECO:0000313" key="2">
    <source>
        <dbReference type="EMBL" id="ONK77237.1"/>
    </source>
</evidence>
<organism evidence="2 3">
    <name type="scientific">Asparagus officinalis</name>
    <name type="common">Garden asparagus</name>
    <dbReference type="NCBI Taxonomy" id="4686"/>
    <lineage>
        <taxon>Eukaryota</taxon>
        <taxon>Viridiplantae</taxon>
        <taxon>Streptophyta</taxon>
        <taxon>Embryophyta</taxon>
        <taxon>Tracheophyta</taxon>
        <taxon>Spermatophyta</taxon>
        <taxon>Magnoliopsida</taxon>
        <taxon>Liliopsida</taxon>
        <taxon>Asparagales</taxon>
        <taxon>Asparagaceae</taxon>
        <taxon>Asparagoideae</taxon>
        <taxon>Asparagus</taxon>
    </lineage>
</organism>
<reference evidence="3" key="1">
    <citation type="journal article" date="2017" name="Nat. Commun.">
        <title>The asparagus genome sheds light on the origin and evolution of a young Y chromosome.</title>
        <authorList>
            <person name="Harkess A."/>
            <person name="Zhou J."/>
            <person name="Xu C."/>
            <person name="Bowers J.E."/>
            <person name="Van der Hulst R."/>
            <person name="Ayyampalayam S."/>
            <person name="Mercati F."/>
            <person name="Riccardi P."/>
            <person name="McKain M.R."/>
            <person name="Kakrana A."/>
            <person name="Tang H."/>
            <person name="Ray J."/>
            <person name="Groenendijk J."/>
            <person name="Arikit S."/>
            <person name="Mathioni S.M."/>
            <person name="Nakano M."/>
            <person name="Shan H."/>
            <person name="Telgmann-Rauber A."/>
            <person name="Kanno A."/>
            <person name="Yue Z."/>
            <person name="Chen H."/>
            <person name="Li W."/>
            <person name="Chen Y."/>
            <person name="Xu X."/>
            <person name="Zhang Y."/>
            <person name="Luo S."/>
            <person name="Chen H."/>
            <person name="Gao J."/>
            <person name="Mao Z."/>
            <person name="Pires J.C."/>
            <person name="Luo M."/>
            <person name="Kudrna D."/>
            <person name="Wing R.A."/>
            <person name="Meyers B.C."/>
            <person name="Yi K."/>
            <person name="Kong H."/>
            <person name="Lavrijsen P."/>
            <person name="Sunseri F."/>
            <person name="Falavigna A."/>
            <person name="Ye Y."/>
            <person name="Leebens-Mack J.H."/>
            <person name="Chen G."/>
        </authorList>
    </citation>
    <scope>NUCLEOTIDE SEQUENCE [LARGE SCALE GENOMIC DNA]</scope>
    <source>
        <strain evidence="3">cv. DH0086</strain>
    </source>
</reference>
<dbReference type="Gramene" id="ONK77237">
    <property type="protein sequence ID" value="ONK77237"/>
    <property type="gene ID" value="A4U43_C02F4490"/>
</dbReference>
<dbReference type="EMBL" id="CM007382">
    <property type="protein sequence ID" value="ONK77237.1"/>
    <property type="molecule type" value="Genomic_DNA"/>
</dbReference>
<name>A0A5P1FIK3_ASPOF</name>
<keyword evidence="1" id="KW-1133">Transmembrane helix</keyword>
<accession>A0A5P1FIK3</accession>
<keyword evidence="3" id="KW-1185">Reference proteome</keyword>
<sequence>MKSSRTTLNWDNTAIINLLYRSWLTAFLIGMWMIFQPGLHLYIQPNNIPQRRKQEAMGIPKGTEKILDEQRVSSWKEKLESSSGHLGHVASTIFKVPEFIRETNPSAYEPKFISIGPHHHFQIHESTQTVLFQKNPRQPALEVGVWGSST</sequence>
<dbReference type="InterPro" id="IPR004158">
    <property type="entry name" value="DUF247_pln"/>
</dbReference>
<gene>
    <name evidence="2" type="ORF">A4U43_C02F4490</name>
</gene>